<evidence type="ECO:0000256" key="7">
    <source>
        <dbReference type="RuleBase" id="RU363032"/>
    </source>
</evidence>
<dbReference type="Proteomes" id="UP001260715">
    <property type="component" value="Unassembled WGS sequence"/>
</dbReference>
<feature type="transmembrane region" description="Helical" evidence="7">
    <location>
        <begin position="66"/>
        <end position="86"/>
    </location>
</feature>
<reference evidence="9 10" key="1">
    <citation type="submission" date="2023-07" db="EMBL/GenBank/DDBJ databases">
        <title>Sorghum-associated microbial communities from plants grown in Nebraska, USA.</title>
        <authorList>
            <person name="Schachtman D."/>
        </authorList>
    </citation>
    <scope>NUCLEOTIDE SEQUENCE [LARGE SCALE GENOMIC DNA]</scope>
    <source>
        <strain evidence="9 10">596</strain>
    </source>
</reference>
<evidence type="ECO:0000256" key="2">
    <source>
        <dbReference type="ARBA" id="ARBA00022448"/>
    </source>
</evidence>
<feature type="transmembrane region" description="Helical" evidence="7">
    <location>
        <begin position="98"/>
        <end position="119"/>
    </location>
</feature>
<keyword evidence="4 7" id="KW-0812">Transmembrane</keyword>
<keyword evidence="3" id="KW-1003">Cell membrane</keyword>
<evidence type="ECO:0000256" key="4">
    <source>
        <dbReference type="ARBA" id="ARBA00022692"/>
    </source>
</evidence>
<dbReference type="PROSITE" id="PS50928">
    <property type="entry name" value="ABC_TM1"/>
    <property type="match status" value="1"/>
</dbReference>
<comment type="caution">
    <text evidence="9">The sequence shown here is derived from an EMBL/GenBank/DDBJ whole genome shotgun (WGS) entry which is preliminary data.</text>
</comment>
<dbReference type="PANTHER" id="PTHR30151:SF0">
    <property type="entry name" value="ABC TRANSPORTER PERMEASE PROTEIN MJ0413-RELATED"/>
    <property type="match status" value="1"/>
</dbReference>
<gene>
    <name evidence="9" type="ORF">J2W50_004168</name>
</gene>
<evidence type="ECO:0000259" key="8">
    <source>
        <dbReference type="PROSITE" id="PS50928"/>
    </source>
</evidence>
<dbReference type="Gene3D" id="1.10.3720.10">
    <property type="entry name" value="MetI-like"/>
    <property type="match status" value="1"/>
</dbReference>
<comment type="similarity">
    <text evidence="7">Belongs to the binding-protein-dependent transport system permease family.</text>
</comment>
<dbReference type="InterPro" id="IPR000515">
    <property type="entry name" value="MetI-like"/>
</dbReference>
<keyword evidence="5 7" id="KW-1133">Transmembrane helix</keyword>
<dbReference type="Pfam" id="PF00528">
    <property type="entry name" value="BPD_transp_1"/>
    <property type="match status" value="1"/>
</dbReference>
<keyword evidence="2 7" id="KW-0813">Transport</keyword>
<evidence type="ECO:0000256" key="3">
    <source>
        <dbReference type="ARBA" id="ARBA00022475"/>
    </source>
</evidence>
<name>A0ABU1PJ34_9BURK</name>
<dbReference type="InterPro" id="IPR035906">
    <property type="entry name" value="MetI-like_sf"/>
</dbReference>
<feature type="transmembrane region" description="Helical" evidence="7">
    <location>
        <begin position="221"/>
        <end position="242"/>
    </location>
</feature>
<proteinExistence type="inferred from homology"/>
<dbReference type="EMBL" id="JAVDSJ010000005">
    <property type="protein sequence ID" value="MDR6585950.1"/>
    <property type="molecule type" value="Genomic_DNA"/>
</dbReference>
<dbReference type="SUPFAM" id="SSF161098">
    <property type="entry name" value="MetI-like"/>
    <property type="match status" value="1"/>
</dbReference>
<feature type="transmembrane region" description="Helical" evidence="7">
    <location>
        <begin position="125"/>
        <end position="144"/>
    </location>
</feature>
<comment type="subcellular location">
    <subcellularLocation>
        <location evidence="1 7">Cell membrane</location>
        <topology evidence="1 7">Multi-pass membrane protein</topology>
    </subcellularLocation>
</comment>
<evidence type="ECO:0000256" key="5">
    <source>
        <dbReference type="ARBA" id="ARBA00022989"/>
    </source>
</evidence>
<feature type="transmembrane region" description="Helical" evidence="7">
    <location>
        <begin position="165"/>
        <end position="195"/>
    </location>
</feature>
<organism evidence="9 10">
    <name type="scientific">Herbaspirillum frisingense</name>
    <dbReference type="NCBI Taxonomy" id="92645"/>
    <lineage>
        <taxon>Bacteria</taxon>
        <taxon>Pseudomonadati</taxon>
        <taxon>Pseudomonadota</taxon>
        <taxon>Betaproteobacteria</taxon>
        <taxon>Burkholderiales</taxon>
        <taxon>Oxalobacteraceae</taxon>
        <taxon>Herbaspirillum</taxon>
    </lineage>
</organism>
<dbReference type="PANTHER" id="PTHR30151">
    <property type="entry name" value="ALKANE SULFONATE ABC TRANSPORTER-RELATED, MEMBRANE SUBUNIT"/>
    <property type="match status" value="1"/>
</dbReference>
<feature type="domain" description="ABC transmembrane type-1" evidence="8">
    <location>
        <begin position="59"/>
        <end position="239"/>
    </location>
</feature>
<sequence length="249" mass="26824">MKPMREMQTPLLYALLAAGLAVSWQGLYWINGGSALASPGQAVLTLGSMMQTSEFWLHALETGKALLYALLIGLVGGLAAGLLLGVNRMARDVSEPILLNMYAIPKVTLYPLVLLVFGLGLSAKVAFGVMHGIIPIMVFTMNAIRQMRPVLLRAGQSMRLTRRQSLLHIVLPAILPEITAGLRLAFSLTLLGVLIGEMFASQRGLGFLLTNAMNLGDIRTIMAVALLLSVFALACNGGLMWLGRRLSPR</sequence>
<dbReference type="RefSeq" id="WP_039876815.1">
    <property type="nucleotide sequence ID" value="NZ_CP049139.1"/>
</dbReference>
<keyword evidence="6 7" id="KW-0472">Membrane</keyword>
<evidence type="ECO:0000256" key="1">
    <source>
        <dbReference type="ARBA" id="ARBA00004651"/>
    </source>
</evidence>
<accession>A0ABU1PJ34</accession>
<dbReference type="CDD" id="cd06261">
    <property type="entry name" value="TM_PBP2"/>
    <property type="match status" value="1"/>
</dbReference>
<evidence type="ECO:0000256" key="6">
    <source>
        <dbReference type="ARBA" id="ARBA00023136"/>
    </source>
</evidence>
<evidence type="ECO:0000313" key="9">
    <source>
        <dbReference type="EMBL" id="MDR6585950.1"/>
    </source>
</evidence>
<keyword evidence="10" id="KW-1185">Reference proteome</keyword>
<protein>
    <submittedName>
        <fullName evidence="9">NitT/TauT family transport system permease protein</fullName>
    </submittedName>
</protein>
<evidence type="ECO:0000313" key="10">
    <source>
        <dbReference type="Proteomes" id="UP001260715"/>
    </source>
</evidence>